<dbReference type="EMBL" id="CP016397">
    <property type="protein sequence ID" value="ASQ45530.1"/>
    <property type="molecule type" value="Genomic_DNA"/>
</dbReference>
<protein>
    <recommendedName>
        <fullName evidence="3">Substrate of the Dot/Icm secretion system</fullName>
    </recommendedName>
</protein>
<evidence type="ECO:0000313" key="2">
    <source>
        <dbReference type="Proteomes" id="UP000201728"/>
    </source>
</evidence>
<keyword evidence="2" id="KW-1185">Reference proteome</keyword>
<dbReference type="Proteomes" id="UP000201728">
    <property type="component" value="Chromosome"/>
</dbReference>
<evidence type="ECO:0008006" key="3">
    <source>
        <dbReference type="Google" id="ProtNLM"/>
    </source>
</evidence>
<evidence type="ECO:0000313" key="1">
    <source>
        <dbReference type="EMBL" id="ASQ45530.1"/>
    </source>
</evidence>
<gene>
    <name evidence="1" type="ORF">clem_04860</name>
</gene>
<organism evidence="1 2">
    <name type="scientific">Legionella clemsonensis</name>
    <dbReference type="NCBI Taxonomy" id="1867846"/>
    <lineage>
        <taxon>Bacteria</taxon>
        <taxon>Pseudomonadati</taxon>
        <taxon>Pseudomonadota</taxon>
        <taxon>Gammaproteobacteria</taxon>
        <taxon>Legionellales</taxon>
        <taxon>Legionellaceae</taxon>
        <taxon>Legionella</taxon>
    </lineage>
</organism>
<dbReference type="AlphaFoldDB" id="A0A222P128"/>
<name>A0A222P128_9GAMM</name>
<dbReference type="KEGG" id="lcd:clem_04860"/>
<reference evidence="1 2" key="1">
    <citation type="submission" date="2016-07" db="EMBL/GenBank/DDBJ databases">
        <authorList>
            <person name="Hassler H."/>
        </authorList>
    </citation>
    <scope>NUCLEOTIDE SEQUENCE [LARGE SCALE GENOMIC DNA]</scope>
    <source>
        <strain evidence="1 2">CDC-D5610</strain>
    </source>
</reference>
<dbReference type="OrthoDB" id="5645770at2"/>
<accession>A0A222P128</accession>
<dbReference type="RefSeq" id="WP_094090578.1">
    <property type="nucleotide sequence ID" value="NZ_CP016397.1"/>
</dbReference>
<proteinExistence type="predicted"/>
<sequence>MLFVLSDEFITKLQTIRINYQERANVTLDESKQPYRISRFFGAKDIKARNKQISLIEKWLEALKGDLLTDKITPEKLQHFIKSELSKDEMEPGDTINKTLEESPSVKELVAKYHTALCVLVTVCLSVKAQIDETYAVCSGENAVLEQLMYEAMGITSTNYLDEETKACCLLATKRYLLERGRFEAINAQLSQKFTEKQWDDFLHFVTKSCNALHEKYLTNFPITKVMMPLMGKPLEFTGYTMGFLLGKMVGESSKLLPVHYKLTAVLGSGLVLLMGPSAGVGVSLLVPTYAGRILNTYCGVSLAWILGTAGNIAGQGLGLVTGLSADLGWKLVYKTGILLAQLYSGRSNPEHLNGILLANGHRVINGVELKFVDSSTLSAQMPPNYQLCPVEFDIHEGALKVTVNGEQTAVVPLDEEKKPLYLEELKNLFAIQAEKERKLIQINGDDSLAMLASYTGEKENIVEDCDKSSASITI</sequence>